<comment type="caution">
    <text evidence="2">The sequence shown here is derived from an EMBL/GenBank/DDBJ whole genome shotgun (WGS) entry which is preliminary data.</text>
</comment>
<reference evidence="3" key="1">
    <citation type="journal article" date="2019" name="Int. J. Syst. Evol. Microbiol.">
        <title>The Global Catalogue of Microorganisms (GCM) 10K type strain sequencing project: providing services to taxonomists for standard genome sequencing and annotation.</title>
        <authorList>
            <consortium name="The Broad Institute Genomics Platform"/>
            <consortium name="The Broad Institute Genome Sequencing Center for Infectious Disease"/>
            <person name="Wu L."/>
            <person name="Ma J."/>
        </authorList>
    </citation>
    <scope>NUCLEOTIDE SEQUENCE [LARGE SCALE GENOMIC DNA]</scope>
    <source>
        <strain evidence="3">CCUG 42001</strain>
    </source>
</reference>
<protein>
    <submittedName>
        <fullName evidence="2">GNAT family N-acetyltransferase</fullName>
    </submittedName>
</protein>
<name>A0ABW1WF69_9BACL</name>
<dbReference type="RefSeq" id="WP_253053622.1">
    <property type="nucleotide sequence ID" value="NZ_JAMXWN010000004.1"/>
</dbReference>
<dbReference type="Pfam" id="PF13508">
    <property type="entry name" value="Acetyltransf_7"/>
    <property type="match status" value="1"/>
</dbReference>
<dbReference type="Proteomes" id="UP001596267">
    <property type="component" value="Unassembled WGS sequence"/>
</dbReference>
<evidence type="ECO:0000313" key="2">
    <source>
        <dbReference type="EMBL" id="MFC6386192.1"/>
    </source>
</evidence>
<dbReference type="SUPFAM" id="SSF55729">
    <property type="entry name" value="Acyl-CoA N-acyltransferases (Nat)"/>
    <property type="match status" value="1"/>
</dbReference>
<dbReference type="InterPro" id="IPR000182">
    <property type="entry name" value="GNAT_dom"/>
</dbReference>
<gene>
    <name evidence="2" type="ORF">ACFP7A_06245</name>
</gene>
<evidence type="ECO:0000313" key="3">
    <source>
        <dbReference type="Proteomes" id="UP001596267"/>
    </source>
</evidence>
<accession>A0ABW1WF69</accession>
<dbReference type="EMBL" id="JBHSTQ010000005">
    <property type="protein sequence ID" value="MFC6386192.1"/>
    <property type="molecule type" value="Genomic_DNA"/>
</dbReference>
<dbReference type="CDD" id="cd04301">
    <property type="entry name" value="NAT_SF"/>
    <property type="match status" value="1"/>
</dbReference>
<dbReference type="Gene3D" id="3.40.630.30">
    <property type="match status" value="1"/>
</dbReference>
<sequence length="245" mass="28026">MITDQLIAFENNFGEVQSEVIEKPYGRIFHDTENPLSYDSNHAYIEENAEFGPAVQDVVTVFRSLGLPPRIYTFSMQESKVGRYLANNGFRHRVEGQSFFVQTTAKIIDTPVTLHFSRIATIDASIDTLFASDPDQGEWAYKSLFKPVTHPNFYLFGGYASGELVCLASLYRRGDISRINDVFTKKNKRGQGYASQLINFLTDFNRKNLETTSYLYSNVPPAIHIYNKAGYEKIDSMIRGYYWLD</sequence>
<feature type="domain" description="N-acetyltransferase" evidence="1">
    <location>
        <begin position="117"/>
        <end position="245"/>
    </location>
</feature>
<keyword evidence="3" id="KW-1185">Reference proteome</keyword>
<proteinExistence type="predicted"/>
<organism evidence="2 3">
    <name type="scientific">Sporolactobacillus kofuensis</name>
    <dbReference type="NCBI Taxonomy" id="269672"/>
    <lineage>
        <taxon>Bacteria</taxon>
        <taxon>Bacillati</taxon>
        <taxon>Bacillota</taxon>
        <taxon>Bacilli</taxon>
        <taxon>Bacillales</taxon>
        <taxon>Sporolactobacillaceae</taxon>
        <taxon>Sporolactobacillus</taxon>
    </lineage>
</organism>
<dbReference type="PROSITE" id="PS51186">
    <property type="entry name" value="GNAT"/>
    <property type="match status" value="1"/>
</dbReference>
<dbReference type="InterPro" id="IPR016181">
    <property type="entry name" value="Acyl_CoA_acyltransferase"/>
</dbReference>
<evidence type="ECO:0000259" key="1">
    <source>
        <dbReference type="PROSITE" id="PS51186"/>
    </source>
</evidence>